<dbReference type="Pfam" id="PF00075">
    <property type="entry name" value="RNase_H"/>
    <property type="match status" value="1"/>
</dbReference>
<comment type="cofactor">
    <cofactor evidence="2">
        <name>Mg(2+)</name>
        <dbReference type="ChEBI" id="CHEBI:18420"/>
    </cofactor>
</comment>
<dbReference type="GO" id="GO:0003676">
    <property type="term" value="F:nucleic acid binding"/>
    <property type="evidence" value="ECO:0007669"/>
    <property type="project" value="InterPro"/>
</dbReference>
<feature type="domain" description="RNase H type-1" evidence="11">
    <location>
        <begin position="3"/>
        <end position="153"/>
    </location>
</feature>
<keyword evidence="9" id="KW-0378">Hydrolase</keyword>
<dbReference type="PANTHER" id="PTHR10642">
    <property type="entry name" value="RIBONUCLEASE H1"/>
    <property type="match status" value="1"/>
</dbReference>
<dbReference type="InterPro" id="IPR022892">
    <property type="entry name" value="RNaseHI"/>
</dbReference>
<dbReference type="PANTHER" id="PTHR10642:SF26">
    <property type="entry name" value="RIBONUCLEASE H1"/>
    <property type="match status" value="1"/>
</dbReference>
<comment type="subunit">
    <text evidence="4">Monomer.</text>
</comment>
<keyword evidence="7" id="KW-0479">Metal-binding</keyword>
<dbReference type="InterPro" id="IPR002156">
    <property type="entry name" value="RNaseH_domain"/>
</dbReference>
<evidence type="ECO:0000256" key="5">
    <source>
        <dbReference type="ARBA" id="ARBA00012180"/>
    </source>
</evidence>
<protein>
    <recommendedName>
        <fullName evidence="5">ribonuclease H</fullName>
        <ecNumber evidence="5">3.1.26.4</ecNumber>
    </recommendedName>
</protein>
<comment type="catalytic activity">
    <reaction evidence="1">
        <text>Endonucleolytic cleavage to 5'-phosphomonoester.</text>
        <dbReference type="EC" id="3.1.26.4"/>
    </reaction>
</comment>
<dbReference type="SUPFAM" id="SSF53098">
    <property type="entry name" value="Ribonuclease H-like"/>
    <property type="match status" value="1"/>
</dbReference>
<dbReference type="GO" id="GO:0043137">
    <property type="term" value="P:DNA replication, removal of RNA primer"/>
    <property type="evidence" value="ECO:0007669"/>
    <property type="project" value="TreeGrafter"/>
</dbReference>
<keyword evidence="6" id="KW-0540">Nuclease</keyword>
<proteinExistence type="inferred from homology"/>
<evidence type="ECO:0000256" key="7">
    <source>
        <dbReference type="ARBA" id="ARBA00022723"/>
    </source>
</evidence>
<dbReference type="GO" id="GO:0004523">
    <property type="term" value="F:RNA-DNA hybrid ribonuclease activity"/>
    <property type="evidence" value="ECO:0007669"/>
    <property type="project" value="UniProtKB-EC"/>
</dbReference>
<dbReference type="InterPro" id="IPR036397">
    <property type="entry name" value="RNaseH_sf"/>
</dbReference>
<evidence type="ECO:0000256" key="2">
    <source>
        <dbReference type="ARBA" id="ARBA00001946"/>
    </source>
</evidence>
<dbReference type="Gene3D" id="3.30.420.10">
    <property type="entry name" value="Ribonuclease H-like superfamily/Ribonuclease H"/>
    <property type="match status" value="1"/>
</dbReference>
<evidence type="ECO:0000256" key="4">
    <source>
        <dbReference type="ARBA" id="ARBA00011245"/>
    </source>
</evidence>
<evidence type="ECO:0000256" key="3">
    <source>
        <dbReference type="ARBA" id="ARBA00005300"/>
    </source>
</evidence>
<evidence type="ECO:0000259" key="11">
    <source>
        <dbReference type="PROSITE" id="PS50879"/>
    </source>
</evidence>
<gene>
    <name evidence="12" type="ORF">UFOVP326_72</name>
</gene>
<evidence type="ECO:0000256" key="8">
    <source>
        <dbReference type="ARBA" id="ARBA00022759"/>
    </source>
</evidence>
<evidence type="ECO:0000256" key="9">
    <source>
        <dbReference type="ARBA" id="ARBA00022801"/>
    </source>
</evidence>
<keyword evidence="10" id="KW-0460">Magnesium</keyword>
<dbReference type="PROSITE" id="PS50879">
    <property type="entry name" value="RNASE_H_1"/>
    <property type="match status" value="1"/>
</dbReference>
<evidence type="ECO:0000256" key="6">
    <source>
        <dbReference type="ARBA" id="ARBA00022722"/>
    </source>
</evidence>
<evidence type="ECO:0000256" key="10">
    <source>
        <dbReference type="ARBA" id="ARBA00022842"/>
    </source>
</evidence>
<reference evidence="12" key="1">
    <citation type="submission" date="2020-04" db="EMBL/GenBank/DDBJ databases">
        <authorList>
            <person name="Chiriac C."/>
            <person name="Salcher M."/>
            <person name="Ghai R."/>
            <person name="Kavagutti S V."/>
        </authorList>
    </citation>
    <scope>NUCLEOTIDE SEQUENCE</scope>
</reference>
<name>A0A6J5LTL2_9CAUD</name>
<dbReference type="InterPro" id="IPR050092">
    <property type="entry name" value="RNase_H"/>
</dbReference>
<evidence type="ECO:0000313" key="12">
    <source>
        <dbReference type="EMBL" id="CAB4137755.1"/>
    </source>
</evidence>
<accession>A0A6J5LTL2</accession>
<sequence length="174" mass="19512">MLAGHDVMIWTDGSVTPLQDGTGRNAGGWAAVLVVKGEHAPLELSGWSVDTTSTAMELRAVAEALDLLPRAPRLVVQVTSDLRLIHDAMNQHMELWHRRRWKNGRGSAIPHRDLWQRLAEHDYCHRITWRWVPGHSGDVMNSRADRLAKVQRDRAVAIASHGREITVSGAVRQE</sequence>
<comment type="similarity">
    <text evidence="3">Belongs to the RNase H family.</text>
</comment>
<dbReference type="EMBL" id="LR796340">
    <property type="protein sequence ID" value="CAB4137755.1"/>
    <property type="molecule type" value="Genomic_DNA"/>
</dbReference>
<keyword evidence="8" id="KW-0255">Endonuclease</keyword>
<evidence type="ECO:0000256" key="1">
    <source>
        <dbReference type="ARBA" id="ARBA00000077"/>
    </source>
</evidence>
<dbReference type="EC" id="3.1.26.4" evidence="5"/>
<dbReference type="GO" id="GO:0046872">
    <property type="term" value="F:metal ion binding"/>
    <property type="evidence" value="ECO:0007669"/>
    <property type="project" value="UniProtKB-KW"/>
</dbReference>
<dbReference type="InterPro" id="IPR012337">
    <property type="entry name" value="RNaseH-like_sf"/>
</dbReference>
<dbReference type="CDD" id="cd09278">
    <property type="entry name" value="RNase_HI_prokaryote_like"/>
    <property type="match status" value="1"/>
</dbReference>
<organism evidence="12">
    <name type="scientific">uncultured Caudovirales phage</name>
    <dbReference type="NCBI Taxonomy" id="2100421"/>
    <lineage>
        <taxon>Viruses</taxon>
        <taxon>Duplodnaviria</taxon>
        <taxon>Heunggongvirae</taxon>
        <taxon>Uroviricota</taxon>
        <taxon>Caudoviricetes</taxon>
        <taxon>Peduoviridae</taxon>
        <taxon>Maltschvirus</taxon>
        <taxon>Maltschvirus maltsch</taxon>
    </lineage>
</organism>